<evidence type="ECO:0000256" key="1">
    <source>
        <dbReference type="SAM" id="MobiDB-lite"/>
    </source>
</evidence>
<evidence type="ECO:0008006" key="10">
    <source>
        <dbReference type="Google" id="ProtNLM"/>
    </source>
</evidence>
<dbReference type="InterPro" id="IPR013039">
    <property type="entry name" value="DUF1588"/>
</dbReference>
<feature type="domain" description="Cytochrome C Planctomycete-type" evidence="6">
    <location>
        <begin position="32"/>
        <end position="79"/>
    </location>
</feature>
<evidence type="ECO:0000259" key="5">
    <source>
        <dbReference type="Pfam" id="PF07631"/>
    </source>
</evidence>
<dbReference type="InterPro" id="IPR013042">
    <property type="entry name" value="DUF1592"/>
</dbReference>
<evidence type="ECO:0000259" key="2">
    <source>
        <dbReference type="Pfam" id="PF07624"/>
    </source>
</evidence>
<dbReference type="KEGG" id="pnd:Pla175_09890"/>
<proteinExistence type="predicted"/>
<feature type="domain" description="DUF1595" evidence="7">
    <location>
        <begin position="333"/>
        <end position="393"/>
    </location>
</feature>
<evidence type="ECO:0000259" key="4">
    <source>
        <dbReference type="Pfam" id="PF07627"/>
    </source>
</evidence>
<evidence type="ECO:0000313" key="9">
    <source>
        <dbReference type="Proteomes" id="UP000317429"/>
    </source>
</evidence>
<feature type="domain" description="DUF1585" evidence="2">
    <location>
        <begin position="691"/>
        <end position="764"/>
    </location>
</feature>
<protein>
    <recommendedName>
        <fullName evidence="10">Planctomycete cytochrome C</fullName>
    </recommendedName>
</protein>
<dbReference type="Pfam" id="PF07635">
    <property type="entry name" value="PSCyt1"/>
    <property type="match status" value="1"/>
</dbReference>
<feature type="compositionally biased region" description="Pro residues" evidence="1">
    <location>
        <begin position="615"/>
        <end position="624"/>
    </location>
</feature>
<evidence type="ECO:0000259" key="7">
    <source>
        <dbReference type="Pfam" id="PF07637"/>
    </source>
</evidence>
<evidence type="ECO:0000259" key="6">
    <source>
        <dbReference type="Pfam" id="PF07635"/>
    </source>
</evidence>
<dbReference type="InterPro" id="IPR011429">
    <property type="entry name" value="Cyt_c_Planctomycete-type"/>
</dbReference>
<name>A0A518D835_9BACT</name>
<dbReference type="Pfam" id="PF07626">
    <property type="entry name" value="PSD3"/>
    <property type="match status" value="1"/>
</dbReference>
<evidence type="ECO:0000313" key="8">
    <source>
        <dbReference type="EMBL" id="QDU87624.1"/>
    </source>
</evidence>
<dbReference type="InterPro" id="IPR013036">
    <property type="entry name" value="DUF1587"/>
</dbReference>
<gene>
    <name evidence="8" type="ORF">Pla175_09890</name>
</gene>
<feature type="region of interest" description="Disordered" evidence="1">
    <location>
        <begin position="613"/>
        <end position="633"/>
    </location>
</feature>
<feature type="domain" description="DUF1587" evidence="3">
    <location>
        <begin position="117"/>
        <end position="182"/>
    </location>
</feature>
<feature type="domain" description="DUF1592" evidence="5">
    <location>
        <begin position="406"/>
        <end position="533"/>
    </location>
</feature>
<dbReference type="Proteomes" id="UP000317429">
    <property type="component" value="Chromosome"/>
</dbReference>
<organism evidence="8 9">
    <name type="scientific">Pirellulimonas nuda</name>
    <dbReference type="NCBI Taxonomy" id="2528009"/>
    <lineage>
        <taxon>Bacteria</taxon>
        <taxon>Pseudomonadati</taxon>
        <taxon>Planctomycetota</taxon>
        <taxon>Planctomycetia</taxon>
        <taxon>Pirellulales</taxon>
        <taxon>Lacipirellulaceae</taxon>
        <taxon>Pirellulimonas</taxon>
    </lineage>
</organism>
<reference evidence="8 9" key="1">
    <citation type="submission" date="2019-02" db="EMBL/GenBank/DDBJ databases">
        <title>Deep-cultivation of Planctomycetes and their phenomic and genomic characterization uncovers novel biology.</title>
        <authorList>
            <person name="Wiegand S."/>
            <person name="Jogler M."/>
            <person name="Boedeker C."/>
            <person name="Pinto D."/>
            <person name="Vollmers J."/>
            <person name="Rivas-Marin E."/>
            <person name="Kohn T."/>
            <person name="Peeters S.H."/>
            <person name="Heuer A."/>
            <person name="Rast P."/>
            <person name="Oberbeckmann S."/>
            <person name="Bunk B."/>
            <person name="Jeske O."/>
            <person name="Meyerdierks A."/>
            <person name="Storesund J.E."/>
            <person name="Kallscheuer N."/>
            <person name="Luecker S."/>
            <person name="Lage O.M."/>
            <person name="Pohl T."/>
            <person name="Merkel B.J."/>
            <person name="Hornburger P."/>
            <person name="Mueller R.-W."/>
            <person name="Bruemmer F."/>
            <person name="Labrenz M."/>
            <person name="Spormann A.M."/>
            <person name="Op den Camp H."/>
            <person name="Overmann J."/>
            <person name="Amann R."/>
            <person name="Jetten M.S.M."/>
            <person name="Mascher T."/>
            <person name="Medema M.H."/>
            <person name="Devos D.P."/>
            <person name="Kaster A.-K."/>
            <person name="Ovreas L."/>
            <person name="Rohde M."/>
            <person name="Galperin M.Y."/>
            <person name="Jogler C."/>
        </authorList>
    </citation>
    <scope>NUCLEOTIDE SEQUENCE [LARGE SCALE GENOMIC DNA]</scope>
    <source>
        <strain evidence="8 9">Pla175</strain>
    </source>
</reference>
<dbReference type="Pfam" id="PF07631">
    <property type="entry name" value="PSD4"/>
    <property type="match status" value="1"/>
</dbReference>
<feature type="domain" description="DUF1588" evidence="4">
    <location>
        <begin position="580"/>
        <end position="677"/>
    </location>
</feature>
<dbReference type="Pfam" id="PF07637">
    <property type="entry name" value="PSD5"/>
    <property type="match status" value="1"/>
</dbReference>
<feature type="region of interest" description="Disordered" evidence="1">
    <location>
        <begin position="1"/>
        <end position="21"/>
    </location>
</feature>
<dbReference type="Pfam" id="PF07627">
    <property type="entry name" value="PSCyt3"/>
    <property type="match status" value="1"/>
</dbReference>
<evidence type="ECO:0000259" key="3">
    <source>
        <dbReference type="Pfam" id="PF07626"/>
    </source>
</evidence>
<dbReference type="InterPro" id="IPR011478">
    <property type="entry name" value="DUF1585"/>
</dbReference>
<sequence precursor="true">MLLGSACAAADEAPRPEPTFSGDVTPFLTRFCADCHTGAESEAGVDLASVETLAQAQSDPSRWRQVKGLIELGAMPPSDHYDLPTDDERKAMVGAIEWLMERVDCDAMDSPGWVTIRRLNAYEYNNTVRDLLGIDFSPSEVVGFPMDDVGNGFDNQGDVLSLSPLLLEKYLKAAEVVSRRVVSLDPEGLREQRVDGQTLFVGESFGARVRLAPGKYRFRASMRYGADQQHEVPAEVTLDGRPIGTLNAGGKRQTLELDFESTAVDGPADGQIEIKFVDDPAGARRHDYKRRLEVDWLEVVGPAEGAAPLPGPHHRFVIATPKGEKEEDTRNAAEAVFAAFAPLAYRRPATPTEVSRLADIVVRSTLQGASYEEALRVGLQAALVSPYFLFRVEDRPDGSGNNPRLITDYQLASRLSYFLWASTPDAPLYDLARQSTLHLPSRLRGEVRRMLADPRSDALVESFFKQWLGLRNLATIDRDADHFPAWSGRLRTAMLRETQELCREIIREDRSLLELLDADYTYVNPRLAEHYGIEFEGRDPEQMYYDGPGFPANRRKRGGRREGDYVDEDRWVRVPSPPHRRGVLTHASVLALTANPIETSPVKRGKWVLEALLGDPPPPAPPSVPSLEESAAGSHDLPLRDQLAIHRSNPSCASCHVRMDPIGLAMENYDAVGRWRDDFHGHPIDPAGALDGERFSGPLEMAAVLRGREQEIVRNAVERMLTYALGRGLRLEDQCYVEEIVAAAAKDNYRFSSLVAAIVVSEPFRMSGHTKPKPAGSAPAVRPQRTAMLPPPTPAADLGAALGLLSLRHER</sequence>
<dbReference type="EMBL" id="CP036291">
    <property type="protein sequence ID" value="QDU87624.1"/>
    <property type="molecule type" value="Genomic_DNA"/>
</dbReference>
<accession>A0A518D835</accession>
<dbReference type="AlphaFoldDB" id="A0A518D835"/>
<dbReference type="InterPro" id="IPR013043">
    <property type="entry name" value="DUF1595"/>
</dbReference>
<dbReference type="Pfam" id="PF07624">
    <property type="entry name" value="PSD2"/>
    <property type="match status" value="1"/>
</dbReference>
<keyword evidence="9" id="KW-1185">Reference proteome</keyword>